<dbReference type="Pfam" id="PF14689">
    <property type="entry name" value="SPOB_a"/>
    <property type="match status" value="1"/>
</dbReference>
<dbReference type="InterPro" id="IPR036890">
    <property type="entry name" value="HATPase_C_sf"/>
</dbReference>
<dbReference type="InterPro" id="IPR039506">
    <property type="entry name" value="SPOB_a"/>
</dbReference>
<dbReference type="CDD" id="cd00130">
    <property type="entry name" value="PAS"/>
    <property type="match status" value="1"/>
</dbReference>
<accession>A0A1I4KGM3</accession>
<dbReference type="AlphaFoldDB" id="A0A1I4KGM3"/>
<evidence type="ECO:0000256" key="11">
    <source>
        <dbReference type="ARBA" id="ARBA00023136"/>
    </source>
</evidence>
<evidence type="ECO:0000259" key="13">
    <source>
        <dbReference type="PROSITE" id="PS50109"/>
    </source>
</evidence>
<evidence type="ECO:0000256" key="6">
    <source>
        <dbReference type="ARBA" id="ARBA00022741"/>
    </source>
</evidence>
<dbReference type="SUPFAM" id="SSF103190">
    <property type="entry name" value="Sensory domain-like"/>
    <property type="match status" value="1"/>
</dbReference>
<dbReference type="EMBL" id="FOTS01000017">
    <property type="protein sequence ID" value="SFL77789.1"/>
    <property type="molecule type" value="Genomic_DNA"/>
</dbReference>
<evidence type="ECO:0000256" key="7">
    <source>
        <dbReference type="ARBA" id="ARBA00022777"/>
    </source>
</evidence>
<keyword evidence="9 12" id="KW-1133">Transmembrane helix</keyword>
<proteinExistence type="predicted"/>
<dbReference type="Pfam" id="PF17203">
    <property type="entry name" value="sCache_3_2"/>
    <property type="match status" value="1"/>
</dbReference>
<evidence type="ECO:0000256" key="3">
    <source>
        <dbReference type="ARBA" id="ARBA00022553"/>
    </source>
</evidence>
<keyword evidence="8" id="KW-0067">ATP-binding</keyword>
<dbReference type="STRING" id="1123291.SAMN04490355_101766"/>
<dbReference type="SUPFAM" id="SSF55785">
    <property type="entry name" value="PYP-like sensor domain (PAS domain)"/>
    <property type="match status" value="1"/>
</dbReference>
<keyword evidence="5 12" id="KW-0812">Transmembrane</keyword>
<feature type="domain" description="PAS" evidence="14">
    <location>
        <begin position="233"/>
        <end position="279"/>
    </location>
</feature>
<protein>
    <submittedName>
        <fullName evidence="15">Two-component system, CitB family, sensor histidine kinase DctS</fullName>
    </submittedName>
</protein>
<keyword evidence="10" id="KW-0902">Two-component regulatory system</keyword>
<dbReference type="Pfam" id="PF14501">
    <property type="entry name" value="HATPase_c_5"/>
    <property type="match status" value="1"/>
</dbReference>
<dbReference type="InterPro" id="IPR003594">
    <property type="entry name" value="HATPase_dom"/>
</dbReference>
<dbReference type="SMART" id="SM00091">
    <property type="entry name" value="PAS"/>
    <property type="match status" value="1"/>
</dbReference>
<dbReference type="GO" id="GO:0000155">
    <property type="term" value="F:phosphorelay sensor kinase activity"/>
    <property type="evidence" value="ECO:0007669"/>
    <property type="project" value="InterPro"/>
</dbReference>
<name>A0A1I4KGM3_9FIRM</name>
<dbReference type="InterPro" id="IPR032834">
    <property type="entry name" value="NatK-like_C"/>
</dbReference>
<dbReference type="GO" id="GO:0005886">
    <property type="term" value="C:plasma membrane"/>
    <property type="evidence" value="ECO:0007669"/>
    <property type="project" value="UniProtKB-SubCell"/>
</dbReference>
<comment type="subcellular location">
    <subcellularLocation>
        <location evidence="1">Cell membrane</location>
        <topology evidence="1">Multi-pass membrane protein</topology>
    </subcellularLocation>
</comment>
<dbReference type="SUPFAM" id="SSF55890">
    <property type="entry name" value="Sporulation response regulatory protein Spo0B"/>
    <property type="match status" value="1"/>
</dbReference>
<dbReference type="SMART" id="SM00387">
    <property type="entry name" value="HATPase_c"/>
    <property type="match status" value="1"/>
</dbReference>
<dbReference type="Proteomes" id="UP000199520">
    <property type="component" value="Unassembled WGS sequence"/>
</dbReference>
<dbReference type="InterPro" id="IPR000014">
    <property type="entry name" value="PAS"/>
</dbReference>
<keyword evidence="4" id="KW-0808">Transferase</keyword>
<dbReference type="Gene3D" id="3.30.450.20">
    <property type="entry name" value="PAS domain"/>
    <property type="match status" value="2"/>
</dbReference>
<dbReference type="InterPro" id="IPR013767">
    <property type="entry name" value="PAS_fold"/>
</dbReference>
<dbReference type="PANTHER" id="PTHR43547:SF10">
    <property type="entry name" value="SENSOR HISTIDINE KINASE DCUS"/>
    <property type="match status" value="1"/>
</dbReference>
<dbReference type="InterPro" id="IPR005467">
    <property type="entry name" value="His_kinase_dom"/>
</dbReference>
<dbReference type="PROSITE" id="PS50112">
    <property type="entry name" value="PAS"/>
    <property type="match status" value="1"/>
</dbReference>
<dbReference type="InterPro" id="IPR029151">
    <property type="entry name" value="Sensor-like_sf"/>
</dbReference>
<evidence type="ECO:0000256" key="4">
    <source>
        <dbReference type="ARBA" id="ARBA00022679"/>
    </source>
</evidence>
<evidence type="ECO:0000256" key="9">
    <source>
        <dbReference type="ARBA" id="ARBA00022989"/>
    </source>
</evidence>
<evidence type="ECO:0000256" key="2">
    <source>
        <dbReference type="ARBA" id="ARBA00022475"/>
    </source>
</evidence>
<dbReference type="GO" id="GO:0006355">
    <property type="term" value="P:regulation of DNA-templated transcription"/>
    <property type="evidence" value="ECO:0007669"/>
    <property type="project" value="InterPro"/>
</dbReference>
<evidence type="ECO:0000313" key="16">
    <source>
        <dbReference type="Proteomes" id="UP000199520"/>
    </source>
</evidence>
<evidence type="ECO:0000256" key="10">
    <source>
        <dbReference type="ARBA" id="ARBA00023012"/>
    </source>
</evidence>
<dbReference type="GO" id="GO:0005524">
    <property type="term" value="F:ATP binding"/>
    <property type="evidence" value="ECO:0007669"/>
    <property type="project" value="UniProtKB-KW"/>
</dbReference>
<dbReference type="Gene3D" id="3.30.565.10">
    <property type="entry name" value="Histidine kinase-like ATPase, C-terminal domain"/>
    <property type="match status" value="1"/>
</dbReference>
<keyword evidence="11 12" id="KW-0472">Membrane</keyword>
<dbReference type="SUPFAM" id="SSF55874">
    <property type="entry name" value="ATPase domain of HSP90 chaperone/DNA topoisomerase II/histidine kinase"/>
    <property type="match status" value="1"/>
</dbReference>
<gene>
    <name evidence="15" type="ORF">SAMN04490355_101766</name>
</gene>
<dbReference type="PROSITE" id="PS50109">
    <property type="entry name" value="HIS_KIN"/>
    <property type="match status" value="1"/>
</dbReference>
<sequence length="548" mass="60617">MWNVMQSWGGFLYMQKKRISLQYKIMLLTVGIVCLALTLAGAFVIHHIYQEIQDDIGNRALSIGRSISQMPQVRESILYNQHPSDVLQPIAEEWRKSTGAAFIVISNMNQIRLSHPTSQNLGTPLTSLYRDPVLKGQEYMYIAKGSLAPSLRANVPIFAVEGQQIGFVSVGFYIDEIYNKVLEGGKNVLYALLIALILSIIGSALVAKNIKKAIYGLEPYEIATMFRENEATLDALREGVVAVDVKGIVRVINNEAAAIIGKKPEEIFGQAIANFIAELRLDFVIDSGKALYDQEQRVNDVIILANVVPTIVDDHVVGAVIAFRDRTEISRLAEEMTGVHRFVDLLRAQTHEFKNKLHAVAGLIQLGSYEQAVDLIIESYDTNQDEFEKLRYRIKDTVTFGLLVGKMSRARELGIEFIITSDTAMQNLPGQLTSGDMVIILGNLIENATEAVAAVESKKIILGIREEEAGVAIMVQNSGPWINESLGDSIYVRGMSGKGAHRGYGLALVSEKIKVNNGFISHCNLPEGGVEFKVWIPYCSKGENDEEN</sequence>
<organism evidence="15 16">
    <name type="scientific">Pelosinus propionicus DSM 13327</name>
    <dbReference type="NCBI Taxonomy" id="1123291"/>
    <lineage>
        <taxon>Bacteria</taxon>
        <taxon>Bacillati</taxon>
        <taxon>Bacillota</taxon>
        <taxon>Negativicutes</taxon>
        <taxon>Selenomonadales</taxon>
        <taxon>Sporomusaceae</taxon>
        <taxon>Pelosinus</taxon>
    </lineage>
</organism>
<keyword evidence="3" id="KW-0597">Phosphoprotein</keyword>
<reference evidence="16" key="1">
    <citation type="submission" date="2016-10" db="EMBL/GenBank/DDBJ databases">
        <authorList>
            <person name="Varghese N."/>
            <person name="Submissions S."/>
        </authorList>
    </citation>
    <scope>NUCLEOTIDE SEQUENCE [LARGE SCALE GENOMIC DNA]</scope>
    <source>
        <strain evidence="16">DSM 13327</strain>
    </source>
</reference>
<dbReference type="InterPro" id="IPR033463">
    <property type="entry name" value="sCache_3"/>
</dbReference>
<keyword evidence="16" id="KW-1185">Reference proteome</keyword>
<evidence type="ECO:0000259" key="14">
    <source>
        <dbReference type="PROSITE" id="PS50112"/>
    </source>
</evidence>
<dbReference type="InterPro" id="IPR016120">
    <property type="entry name" value="Sig_transdc_His_kin_SpoOB"/>
</dbReference>
<dbReference type="Pfam" id="PF00989">
    <property type="entry name" value="PAS"/>
    <property type="match status" value="1"/>
</dbReference>
<dbReference type="Gene3D" id="1.10.287.130">
    <property type="match status" value="1"/>
</dbReference>
<evidence type="ECO:0000256" key="8">
    <source>
        <dbReference type="ARBA" id="ARBA00022840"/>
    </source>
</evidence>
<evidence type="ECO:0000256" key="12">
    <source>
        <dbReference type="SAM" id="Phobius"/>
    </source>
</evidence>
<evidence type="ECO:0000256" key="1">
    <source>
        <dbReference type="ARBA" id="ARBA00004651"/>
    </source>
</evidence>
<keyword evidence="2" id="KW-1003">Cell membrane</keyword>
<feature type="transmembrane region" description="Helical" evidence="12">
    <location>
        <begin position="188"/>
        <end position="207"/>
    </location>
</feature>
<evidence type="ECO:0000313" key="15">
    <source>
        <dbReference type="EMBL" id="SFL77789.1"/>
    </source>
</evidence>
<evidence type="ECO:0000256" key="5">
    <source>
        <dbReference type="ARBA" id="ARBA00022692"/>
    </source>
</evidence>
<feature type="domain" description="Histidine kinase" evidence="13">
    <location>
        <begin position="348"/>
        <end position="540"/>
    </location>
</feature>
<keyword evidence="6" id="KW-0547">Nucleotide-binding</keyword>
<dbReference type="PANTHER" id="PTHR43547">
    <property type="entry name" value="TWO-COMPONENT HISTIDINE KINASE"/>
    <property type="match status" value="1"/>
</dbReference>
<keyword evidence="7 15" id="KW-0418">Kinase</keyword>
<dbReference type="InterPro" id="IPR035965">
    <property type="entry name" value="PAS-like_dom_sf"/>
</dbReference>